<organism evidence="1 2">
    <name type="scientific">Halopseudomonas pachastrellae</name>
    <dbReference type="NCBI Taxonomy" id="254161"/>
    <lineage>
        <taxon>Bacteria</taxon>
        <taxon>Pseudomonadati</taxon>
        <taxon>Pseudomonadota</taxon>
        <taxon>Gammaproteobacteria</taxon>
        <taxon>Pseudomonadales</taxon>
        <taxon>Pseudomonadaceae</taxon>
        <taxon>Halopseudomonas</taxon>
    </lineage>
</organism>
<evidence type="ECO:0000313" key="2">
    <source>
        <dbReference type="Proteomes" id="UP000242847"/>
    </source>
</evidence>
<protein>
    <submittedName>
        <fullName evidence="1">Uncharacterized protein</fullName>
    </submittedName>
</protein>
<keyword evidence="2" id="KW-1185">Reference proteome</keyword>
<dbReference type="STRING" id="254161.SAMN05216256_11515"/>
<dbReference type="Proteomes" id="UP000242847">
    <property type="component" value="Unassembled WGS sequence"/>
</dbReference>
<dbReference type="RefSeq" id="WP_083728185.1">
    <property type="nucleotide sequence ID" value="NZ_FOUD01000015.1"/>
</dbReference>
<comment type="caution">
    <text evidence="1">The sequence shown here is derived from an EMBL/GenBank/DDBJ whole genome shotgun (WGS) entry which is preliminary data.</text>
</comment>
<evidence type="ECO:0000313" key="1">
    <source>
        <dbReference type="EMBL" id="ONM43338.1"/>
    </source>
</evidence>
<accession>A0A1S8DD35</accession>
<name>A0A1S8DD35_9GAMM</name>
<sequence>MSILAVYGVEDLQCPRRVLTHRQDIETELAAMGITLLPAEAPAMVGAQRKHECHGAPAYEQPEERIDGAQVFVCGALERRIERGRVRLCLLNASSVLLIALRAGDRLTLPAGLSQCMLPTPGDTCSWVDTAAVESALAYQPVPQSALVMLAPLEV</sequence>
<gene>
    <name evidence="1" type="ORF">BXT89_13410</name>
</gene>
<proteinExistence type="predicted"/>
<dbReference type="EMBL" id="MUBC01000030">
    <property type="protein sequence ID" value="ONM43338.1"/>
    <property type="molecule type" value="Genomic_DNA"/>
</dbReference>
<reference evidence="1 2" key="1">
    <citation type="submission" date="2017-01" db="EMBL/GenBank/DDBJ databases">
        <title>Draft genome sequence of Pseudomonas pachastrellae type strain CCUG 46540T from a deep sea.</title>
        <authorList>
            <person name="Gomila M."/>
            <person name="Mulet M."/>
            <person name="Lalucat J."/>
            <person name="Garcia-Valdes E."/>
        </authorList>
    </citation>
    <scope>NUCLEOTIDE SEQUENCE [LARGE SCALE GENOMIC DNA]</scope>
    <source>
        <strain evidence="1 2">CCUG 46540</strain>
    </source>
</reference>
<dbReference type="AlphaFoldDB" id="A0A1S8DD35"/>
<dbReference type="OrthoDB" id="9795636at2"/>